<dbReference type="RefSeq" id="WP_425345383.1">
    <property type="nucleotide sequence ID" value="NZ_JBGUBD010000005.1"/>
</dbReference>
<dbReference type="GO" id="GO:0016740">
    <property type="term" value="F:transferase activity"/>
    <property type="evidence" value="ECO:0007669"/>
    <property type="project" value="UniProtKB-KW"/>
</dbReference>
<sequence>MSQPRLLIFDDARGQWGPMTDRRPVFDLRTGAHTTRQRIERVLGRPADALHMPDRLAPVCRERAATADPNPTFTINQPLTAGDWLLVNGRWNATAHAQLITQLAPSHALIEADGGIVALRLPHTAANHWLTTTADTTTSTDHHLPDNITATTLPDRVLLARPWHVLDELPAALHADLAASTLPTLNPADHPNVHVIGDHPVHLGPAARLLPTVVLNAEAGPIVIDDHALINPFTMLQGPCYIGAHTTLAAHTAIRPHTVVGPHCKVGGEVSGAIIHSHSNKSHLGYLGNSLVGQWCNLGADTNVSNLKNTYGHVRIQLDPHTPPQDTGRMFHGPILGDFVRTAIGTQLLTGSVIHTGCMLALSSFAPKHAPPFGFYTDAGREPYDIDRLIDMTARMLARRGDTFTQTEADLLRHLHQQPNP</sequence>
<keyword evidence="4" id="KW-1185">Reference proteome</keyword>
<protein>
    <submittedName>
        <fullName evidence="3">Sugar nucleotidyl transferase</fullName>
    </submittedName>
</protein>
<evidence type="ECO:0000313" key="4">
    <source>
        <dbReference type="Proteomes" id="UP001575105"/>
    </source>
</evidence>
<dbReference type="Proteomes" id="UP001575105">
    <property type="component" value="Unassembled WGS sequence"/>
</dbReference>
<accession>A0ABV4U4C5</accession>
<proteinExistence type="predicted"/>
<dbReference type="EMBL" id="JBGUBD010000005">
    <property type="protein sequence ID" value="MFA9478456.1"/>
    <property type="molecule type" value="Genomic_DNA"/>
</dbReference>
<dbReference type="InterPro" id="IPR050065">
    <property type="entry name" value="GlmU-like"/>
</dbReference>
<dbReference type="InterPro" id="IPR023917">
    <property type="entry name" value="Bifunctiontional_GlmU_bac-type"/>
</dbReference>
<keyword evidence="2" id="KW-0012">Acyltransferase</keyword>
<evidence type="ECO:0000313" key="3">
    <source>
        <dbReference type="EMBL" id="MFA9478456.1"/>
    </source>
</evidence>
<keyword evidence="1 3" id="KW-0808">Transferase</keyword>
<dbReference type="PANTHER" id="PTHR43584">
    <property type="entry name" value="NUCLEOTIDYL TRANSFERASE"/>
    <property type="match status" value="1"/>
</dbReference>
<name>A0ABV4U4C5_9BACT</name>
<evidence type="ECO:0000256" key="1">
    <source>
        <dbReference type="ARBA" id="ARBA00022679"/>
    </source>
</evidence>
<dbReference type="Gene3D" id="2.160.10.10">
    <property type="entry name" value="Hexapeptide repeat proteins"/>
    <property type="match status" value="1"/>
</dbReference>
<dbReference type="SUPFAM" id="SSF51161">
    <property type="entry name" value="Trimeric LpxA-like enzymes"/>
    <property type="match status" value="1"/>
</dbReference>
<organism evidence="3 4">
    <name type="scientific">Natronomicrosphaera hydrolytica</name>
    <dbReference type="NCBI Taxonomy" id="3242702"/>
    <lineage>
        <taxon>Bacteria</taxon>
        <taxon>Pseudomonadati</taxon>
        <taxon>Planctomycetota</taxon>
        <taxon>Phycisphaerae</taxon>
        <taxon>Phycisphaerales</taxon>
        <taxon>Phycisphaeraceae</taxon>
        <taxon>Natronomicrosphaera</taxon>
    </lineage>
</organism>
<dbReference type="InterPro" id="IPR011004">
    <property type="entry name" value="Trimer_LpxA-like_sf"/>
</dbReference>
<dbReference type="NCBIfam" id="TIGR03991">
    <property type="entry name" value="alt_bact_glmU"/>
    <property type="match status" value="1"/>
</dbReference>
<gene>
    <name evidence="3" type="ORF">ACERK3_09130</name>
</gene>
<reference evidence="3 4" key="1">
    <citation type="submission" date="2024-08" db="EMBL/GenBank/DDBJ databases">
        <title>Whole-genome sequencing of halo(alkali)philic microorganisms from hypersaline lakes.</title>
        <authorList>
            <person name="Sorokin D.Y."/>
            <person name="Merkel A.Y."/>
            <person name="Messina E."/>
            <person name="Yakimov M."/>
        </authorList>
    </citation>
    <scope>NUCLEOTIDE SEQUENCE [LARGE SCALE GENOMIC DNA]</scope>
    <source>
        <strain evidence="3 4">AB-hyl4</strain>
    </source>
</reference>
<comment type="caution">
    <text evidence="3">The sequence shown here is derived from an EMBL/GenBank/DDBJ whole genome shotgun (WGS) entry which is preliminary data.</text>
</comment>
<evidence type="ECO:0000256" key="2">
    <source>
        <dbReference type="ARBA" id="ARBA00023315"/>
    </source>
</evidence>
<dbReference type="Pfam" id="PF13562">
    <property type="entry name" value="NTP_transf_4"/>
    <property type="match status" value="1"/>
</dbReference>